<dbReference type="KEGG" id="pbf:CFX0092_A1506"/>
<dbReference type="Proteomes" id="UP000215027">
    <property type="component" value="Chromosome I"/>
</dbReference>
<dbReference type="AlphaFoldDB" id="A0A160T1E7"/>
<dbReference type="PANTHER" id="PTHR43245">
    <property type="entry name" value="BIFUNCTIONAL POLYMYXIN RESISTANCE PROTEIN ARNA"/>
    <property type="match status" value="1"/>
</dbReference>
<organism evidence="2 3">
    <name type="scientific">Candidatus Promineifilum breve</name>
    <dbReference type="NCBI Taxonomy" id="1806508"/>
    <lineage>
        <taxon>Bacteria</taxon>
        <taxon>Bacillati</taxon>
        <taxon>Chloroflexota</taxon>
        <taxon>Ardenticatenia</taxon>
        <taxon>Candidatus Promineifilales</taxon>
        <taxon>Candidatus Promineifilaceae</taxon>
        <taxon>Candidatus Promineifilum</taxon>
    </lineage>
</organism>
<dbReference type="RefSeq" id="WP_095042884.1">
    <property type="nucleotide sequence ID" value="NZ_LN890655.1"/>
</dbReference>
<feature type="domain" description="NAD-dependent epimerase/dehydratase" evidence="1">
    <location>
        <begin position="3"/>
        <end position="236"/>
    </location>
</feature>
<dbReference type="InterPro" id="IPR036291">
    <property type="entry name" value="NAD(P)-bd_dom_sf"/>
</dbReference>
<dbReference type="Pfam" id="PF01370">
    <property type="entry name" value="Epimerase"/>
    <property type="match status" value="1"/>
</dbReference>
<evidence type="ECO:0000313" key="2">
    <source>
        <dbReference type="EMBL" id="CUS03384.2"/>
    </source>
</evidence>
<accession>A0A160T1E7</accession>
<evidence type="ECO:0000259" key="1">
    <source>
        <dbReference type="Pfam" id="PF01370"/>
    </source>
</evidence>
<dbReference type="Gene3D" id="3.40.50.720">
    <property type="entry name" value="NAD(P)-binding Rossmann-like Domain"/>
    <property type="match status" value="1"/>
</dbReference>
<protein>
    <submittedName>
        <fullName evidence="2">Nucleoside-diphosphate sugar epimerase</fullName>
    </submittedName>
</protein>
<dbReference type="OrthoDB" id="9803061at2"/>
<keyword evidence="3" id="KW-1185">Reference proteome</keyword>
<reference evidence="2" key="1">
    <citation type="submission" date="2016-01" db="EMBL/GenBank/DDBJ databases">
        <authorList>
            <person name="Mcilroy J.S."/>
            <person name="Karst M S."/>
            <person name="Albertsen M."/>
        </authorList>
    </citation>
    <scope>NUCLEOTIDE SEQUENCE</scope>
    <source>
        <strain evidence="2">Cfx-K</strain>
    </source>
</reference>
<dbReference type="CDD" id="cd08946">
    <property type="entry name" value="SDR_e"/>
    <property type="match status" value="1"/>
</dbReference>
<dbReference type="PANTHER" id="PTHR43245:SF23">
    <property type="entry name" value="NAD(P)-BINDING DOMAIN-CONTAINING PROTEIN"/>
    <property type="match status" value="1"/>
</dbReference>
<dbReference type="SUPFAM" id="SSF51735">
    <property type="entry name" value="NAD(P)-binding Rossmann-fold domains"/>
    <property type="match status" value="1"/>
</dbReference>
<sequence length="346" mass="38575">MRVLVTGHNGYVGTVLVPMLLQAGHDVVGLDSNLYQAATFGEEDAPAIPAINKDVRDVTHADVDGFDAILHLAGLSNDPLGDLNPGLTYEINHQASVRLAEIAKELGVERYVFSSSCSNYGAGVDDYLTEESAFNPVTPYGKSKVMVEQDVAKLADDRFSPTFLRSATAYGVSPRLRFDLVINNLTAWAYTTGLVYLKSDGTPWRPVVHIEDMALAFVAALHAPRELIHNEAFNVGRPEENYRIRELAEIVAEVVPNSRVEFAEGASPDKRNYRVDSSKIARVLPEYKPQWTARRGAQQLYEAYQKVGLQLDDFEGPRYRRIDHIKMLMADGRLDDRLRWRTAVPV</sequence>
<dbReference type="InterPro" id="IPR050177">
    <property type="entry name" value="Lipid_A_modif_metabolic_enz"/>
</dbReference>
<name>A0A160T1E7_9CHLR</name>
<gene>
    <name evidence="2" type="ORF">CFX0092_A1506</name>
</gene>
<proteinExistence type="predicted"/>
<dbReference type="EMBL" id="LN890655">
    <property type="protein sequence ID" value="CUS03384.2"/>
    <property type="molecule type" value="Genomic_DNA"/>
</dbReference>
<evidence type="ECO:0000313" key="3">
    <source>
        <dbReference type="Proteomes" id="UP000215027"/>
    </source>
</evidence>
<dbReference type="InterPro" id="IPR001509">
    <property type="entry name" value="Epimerase_deHydtase"/>
</dbReference>